<dbReference type="OrthoDB" id="336240at2759"/>
<gene>
    <name evidence="2" type="ORF">AOCH_003704</name>
</gene>
<dbReference type="InterPro" id="IPR012677">
    <property type="entry name" value="Nucleotide-bd_a/b_plait_sf"/>
</dbReference>
<name>A0A0F8UUB4_9EURO</name>
<feature type="compositionally biased region" description="Polar residues" evidence="1">
    <location>
        <begin position="588"/>
        <end position="601"/>
    </location>
</feature>
<proteinExistence type="predicted"/>
<reference evidence="2 3" key="1">
    <citation type="submission" date="2015-02" db="EMBL/GenBank/DDBJ databases">
        <title>Draft Genome Sequences of Two Closely-Related Aflatoxigenic Aspergillus Species Obtained from the Cote d'Ivoire.</title>
        <authorList>
            <person name="Moore G.G."/>
            <person name="Beltz S.B."/>
            <person name="Mack B.M."/>
        </authorList>
    </citation>
    <scope>NUCLEOTIDE SEQUENCE [LARGE SCALE GENOMIC DNA]</scope>
    <source>
        <strain evidence="2 3">SRRC1432</strain>
    </source>
</reference>
<dbReference type="GO" id="GO:0003676">
    <property type="term" value="F:nucleic acid binding"/>
    <property type="evidence" value="ECO:0007669"/>
    <property type="project" value="InterPro"/>
</dbReference>
<feature type="region of interest" description="Disordered" evidence="1">
    <location>
        <begin position="580"/>
        <end position="607"/>
    </location>
</feature>
<protein>
    <recommendedName>
        <fullName evidence="4">RRM domain-containing protein</fullName>
    </recommendedName>
</protein>
<sequence>MNPFSPVFVPGFPPPKGQCVTEENTNKRDSSSNNTTPIPPHSLPLWVMNPQNSIIHNPSAGTRIAPYPSSMAQSQHRHRQVEIVSPISQRTACSLLQDLNKLDIQDIPESSQNFMCTENVDKVTDPSKMPIGSLVHLMEPPKLGVIKISNIPYSITKQEIFQFLGRPARLITPDRGCPVHIIMERSTAKTMECYAEFETPSEARETVVRINRIYETGRAPRLGNRHVDLELSNQDALLKDLFPRAKCVVWRDGMPYVMPNTDPYSTGFTGFFTTEEIIGAIRHAEMPHRSPFCDKCPQRTYESTISTIHKFPWYATELYTVHDRNQLFELVNRHIISLVSRVKRTNTVGLDQKLLHDLLQAGLKCPAFNERQKYTLCIHSENVTEIFKFPEIGKWFPFDTLVKMPGFKEDVFLYYVSLISQGSVPNVRNSDLPNMFSMPNPGLQSPYGEIWFEWPLDVTNNVTWGTAVHHEMVLLSSLVLSGWINDDKNSMNNITSLRRVSEHSSSSIPRAASYNMHASSSRADKLHARTESTPHADALAPTSRRASESTTFNSLNFESNEDTGNPWNQKLLLYPPTRPHPGFRGHRITQSSPNCLPSPTENWPREN</sequence>
<feature type="compositionally biased region" description="Low complexity" evidence="1">
    <location>
        <begin position="1"/>
        <end position="10"/>
    </location>
</feature>
<organism evidence="2 3">
    <name type="scientific">Aspergillus ochraceoroseus</name>
    <dbReference type="NCBI Taxonomy" id="138278"/>
    <lineage>
        <taxon>Eukaryota</taxon>
        <taxon>Fungi</taxon>
        <taxon>Dikarya</taxon>
        <taxon>Ascomycota</taxon>
        <taxon>Pezizomycotina</taxon>
        <taxon>Eurotiomycetes</taxon>
        <taxon>Eurotiomycetidae</taxon>
        <taxon>Eurotiales</taxon>
        <taxon>Aspergillaceae</taxon>
        <taxon>Aspergillus</taxon>
        <taxon>Aspergillus subgen. Nidulantes</taxon>
    </lineage>
</organism>
<feature type="region of interest" description="Disordered" evidence="1">
    <location>
        <begin position="508"/>
        <end position="567"/>
    </location>
</feature>
<evidence type="ECO:0000313" key="3">
    <source>
        <dbReference type="Proteomes" id="UP000034947"/>
    </source>
</evidence>
<dbReference type="EMBL" id="JYKN01000762">
    <property type="protein sequence ID" value="KKK23129.1"/>
    <property type="molecule type" value="Genomic_DNA"/>
</dbReference>
<evidence type="ECO:0000256" key="1">
    <source>
        <dbReference type="SAM" id="MobiDB-lite"/>
    </source>
</evidence>
<dbReference type="Proteomes" id="UP000034947">
    <property type="component" value="Unassembled WGS sequence"/>
</dbReference>
<dbReference type="VEuPathDB" id="FungiDB:P175DRAFT_0464077"/>
<feature type="compositionally biased region" description="Polar residues" evidence="1">
    <location>
        <begin position="548"/>
        <end position="567"/>
    </location>
</feature>
<comment type="caution">
    <text evidence="2">The sequence shown here is derived from an EMBL/GenBank/DDBJ whole genome shotgun (WGS) entry which is preliminary data.</text>
</comment>
<feature type="compositionally biased region" description="Basic and acidic residues" evidence="1">
    <location>
        <begin position="522"/>
        <end position="534"/>
    </location>
</feature>
<evidence type="ECO:0008006" key="4">
    <source>
        <dbReference type="Google" id="ProtNLM"/>
    </source>
</evidence>
<dbReference type="Gene3D" id="3.30.70.330">
    <property type="match status" value="1"/>
</dbReference>
<feature type="region of interest" description="Disordered" evidence="1">
    <location>
        <begin position="1"/>
        <end position="41"/>
    </location>
</feature>
<dbReference type="InterPro" id="IPR035979">
    <property type="entry name" value="RBD_domain_sf"/>
</dbReference>
<keyword evidence="3" id="KW-1185">Reference proteome</keyword>
<evidence type="ECO:0000313" key="2">
    <source>
        <dbReference type="EMBL" id="KKK23129.1"/>
    </source>
</evidence>
<dbReference type="AlphaFoldDB" id="A0A0F8UUB4"/>
<accession>A0A0F8UUB4</accession>
<dbReference type="SUPFAM" id="SSF54928">
    <property type="entry name" value="RNA-binding domain, RBD"/>
    <property type="match status" value="1"/>
</dbReference>